<dbReference type="OrthoDB" id="6770063at2759"/>
<evidence type="ECO:0000256" key="3">
    <source>
        <dbReference type="ARBA" id="ARBA00022989"/>
    </source>
</evidence>
<evidence type="ECO:0000259" key="7">
    <source>
        <dbReference type="PROSITE" id="PS50850"/>
    </source>
</evidence>
<feature type="transmembrane region" description="Helical" evidence="6">
    <location>
        <begin position="247"/>
        <end position="268"/>
    </location>
</feature>
<dbReference type="Gene3D" id="1.20.1250.20">
    <property type="entry name" value="MFS general substrate transporter like domains"/>
    <property type="match status" value="1"/>
</dbReference>
<dbReference type="HOGENOM" id="CLU_000960_22_3_1"/>
<feature type="transmembrane region" description="Helical" evidence="6">
    <location>
        <begin position="116"/>
        <end position="135"/>
    </location>
</feature>
<evidence type="ECO:0000256" key="4">
    <source>
        <dbReference type="ARBA" id="ARBA00023136"/>
    </source>
</evidence>
<feature type="transmembrane region" description="Helical" evidence="6">
    <location>
        <begin position="521"/>
        <end position="540"/>
    </location>
</feature>
<feature type="transmembrane region" description="Helical" evidence="6">
    <location>
        <begin position="418"/>
        <end position="436"/>
    </location>
</feature>
<comment type="subcellular location">
    <subcellularLocation>
        <location evidence="1">Membrane</location>
        <topology evidence="1">Multi-pass membrane protein</topology>
    </subcellularLocation>
</comment>
<evidence type="ECO:0000256" key="5">
    <source>
        <dbReference type="SAM" id="MobiDB-lite"/>
    </source>
</evidence>
<organism evidence="8 9">
    <name type="scientific">[Torrubiella] hemipterigena</name>
    <dbReference type="NCBI Taxonomy" id="1531966"/>
    <lineage>
        <taxon>Eukaryota</taxon>
        <taxon>Fungi</taxon>
        <taxon>Dikarya</taxon>
        <taxon>Ascomycota</taxon>
        <taxon>Pezizomycotina</taxon>
        <taxon>Sordariomycetes</taxon>
        <taxon>Hypocreomycetidae</taxon>
        <taxon>Hypocreales</taxon>
        <taxon>Clavicipitaceae</taxon>
        <taxon>Clavicipitaceae incertae sedis</taxon>
        <taxon>'Torrubiella' clade</taxon>
    </lineage>
</organism>
<dbReference type="InterPro" id="IPR011701">
    <property type="entry name" value="MFS"/>
</dbReference>
<protein>
    <recommendedName>
        <fullName evidence="7">Major facilitator superfamily (MFS) profile domain-containing protein</fullName>
    </recommendedName>
</protein>
<reference evidence="8 9" key="1">
    <citation type="journal article" date="2015" name="Genome Announc.">
        <title>Draft Genome Sequence and Gene Annotation of the Entomopathogenic Fungus Verticillium hemipterigenum.</title>
        <authorList>
            <person name="Horn F."/>
            <person name="Habel A."/>
            <person name="Scharf D.H."/>
            <person name="Dworschak J."/>
            <person name="Brakhage A.A."/>
            <person name="Guthke R."/>
            <person name="Hertweck C."/>
            <person name="Linde J."/>
        </authorList>
    </citation>
    <scope>NUCLEOTIDE SEQUENCE [LARGE SCALE GENOMIC DNA]</scope>
</reference>
<dbReference type="PANTHER" id="PTHR23501">
    <property type="entry name" value="MAJOR FACILITATOR SUPERFAMILY"/>
    <property type="match status" value="1"/>
</dbReference>
<feature type="transmembrane region" description="Helical" evidence="6">
    <location>
        <begin position="86"/>
        <end position="104"/>
    </location>
</feature>
<keyword evidence="2 6" id="KW-0812">Transmembrane</keyword>
<keyword evidence="4 6" id="KW-0472">Membrane</keyword>
<evidence type="ECO:0000256" key="6">
    <source>
        <dbReference type="SAM" id="Phobius"/>
    </source>
</evidence>
<feature type="region of interest" description="Disordered" evidence="5">
    <location>
        <begin position="1"/>
        <end position="39"/>
    </location>
</feature>
<dbReference type="GO" id="GO:0000329">
    <property type="term" value="C:fungal-type vacuole membrane"/>
    <property type="evidence" value="ECO:0007669"/>
    <property type="project" value="TreeGrafter"/>
</dbReference>
<name>A0A0A1TKL0_9HYPO</name>
<feature type="transmembrane region" description="Helical" evidence="6">
    <location>
        <begin position="204"/>
        <end position="226"/>
    </location>
</feature>
<gene>
    <name evidence="8" type="ORF">VHEMI07058</name>
</gene>
<feature type="transmembrane region" description="Helical" evidence="6">
    <location>
        <begin position="448"/>
        <end position="470"/>
    </location>
</feature>
<keyword evidence="3 6" id="KW-1133">Transmembrane helix</keyword>
<feature type="transmembrane region" description="Helical" evidence="6">
    <location>
        <begin position="47"/>
        <end position="66"/>
    </location>
</feature>
<evidence type="ECO:0000256" key="2">
    <source>
        <dbReference type="ARBA" id="ARBA00022692"/>
    </source>
</evidence>
<evidence type="ECO:0000313" key="9">
    <source>
        <dbReference type="Proteomes" id="UP000039046"/>
    </source>
</evidence>
<feature type="transmembrane region" description="Helical" evidence="6">
    <location>
        <begin position="318"/>
        <end position="339"/>
    </location>
</feature>
<dbReference type="PROSITE" id="PS50850">
    <property type="entry name" value="MFS"/>
    <property type="match status" value="1"/>
</dbReference>
<keyword evidence="9" id="KW-1185">Reference proteome</keyword>
<feature type="transmembrane region" description="Helical" evidence="6">
    <location>
        <begin position="280"/>
        <end position="298"/>
    </location>
</feature>
<feature type="transmembrane region" description="Helical" evidence="6">
    <location>
        <begin position="177"/>
        <end position="198"/>
    </location>
</feature>
<proteinExistence type="predicted"/>
<feature type="compositionally biased region" description="Low complexity" evidence="5">
    <location>
        <begin position="1"/>
        <end position="12"/>
    </location>
</feature>
<evidence type="ECO:0000256" key="1">
    <source>
        <dbReference type="ARBA" id="ARBA00004141"/>
    </source>
</evidence>
<accession>A0A0A1TKL0</accession>
<feature type="transmembrane region" description="Helical" evidence="6">
    <location>
        <begin position="141"/>
        <end position="165"/>
    </location>
</feature>
<dbReference type="GO" id="GO:0015174">
    <property type="term" value="F:basic amino acid transmembrane transporter activity"/>
    <property type="evidence" value="ECO:0007669"/>
    <property type="project" value="TreeGrafter"/>
</dbReference>
<dbReference type="SUPFAM" id="SSF103473">
    <property type="entry name" value="MFS general substrate transporter"/>
    <property type="match status" value="1"/>
</dbReference>
<evidence type="ECO:0000313" key="8">
    <source>
        <dbReference type="EMBL" id="CEJ91340.1"/>
    </source>
</evidence>
<dbReference type="InterPro" id="IPR036259">
    <property type="entry name" value="MFS_trans_sf"/>
</dbReference>
<feature type="transmembrane region" description="Helical" evidence="6">
    <location>
        <begin position="388"/>
        <end position="406"/>
    </location>
</feature>
<feature type="domain" description="Major facilitator superfamily (MFS) profile" evidence="7">
    <location>
        <begin position="51"/>
        <end position="543"/>
    </location>
</feature>
<dbReference type="InterPro" id="IPR020846">
    <property type="entry name" value="MFS_dom"/>
</dbReference>
<dbReference type="AlphaFoldDB" id="A0A0A1TKL0"/>
<sequence>MSTSSVSSQDSSMTATDDPYIGENTRLLPKPAQDRKSSPQYATGNKIFGLWQLGALVGILLAYADTSLVWATHETIASRFDALQNSSWMMTAFTIGYFVTLPMYKRLCDTFGNLKALLVAYSTFCVGSTLCGIGQTYWQVILGRIITGFGASGMVSLASVIIAEISEPADVAVLRSYVNIASTIGLSGGGPLGGYLAQAIGWRWLFLGQVPIAIACGALIASVLLPKPQERENERRQELEEENTQHLAFDFPGAVTLAIATASLLAAFDLHNSHSCEDAIVYALLLVGALSAIAFLLFETFPGNRELLMPLRLLRTEIGAFCAGQLLIVASGYGFVSQIPPYFANTQGASDAEGGERTIPFSIGNAVGALLAGQVIKRLGYYKRLSIISLFFCIANMLVILLRWSYSIDAWGSVLTTFPFGFFGGVILSAQFVGLYHRSSTNDIVTAISMYYMSQQVGIALGISFSSGLLRRQLKITLYKVMADIPGSTEIIKSILEDSSALIEFPENIQLLARQAYLGSFWVVPVLALSAQLLTILPVISTIEHVLDFSAKGITVSAEH</sequence>
<dbReference type="Proteomes" id="UP000039046">
    <property type="component" value="Unassembled WGS sequence"/>
</dbReference>
<dbReference type="EMBL" id="CDHN01000003">
    <property type="protein sequence ID" value="CEJ91340.1"/>
    <property type="molecule type" value="Genomic_DNA"/>
</dbReference>
<dbReference type="Pfam" id="PF07690">
    <property type="entry name" value="MFS_1"/>
    <property type="match status" value="1"/>
</dbReference>
<dbReference type="PANTHER" id="PTHR23501:SF33">
    <property type="entry name" value="MAJOR FACILITATOR SUPERFAMILY (MFS) PROFILE DOMAIN-CONTAINING PROTEIN"/>
    <property type="match status" value="1"/>
</dbReference>